<gene>
    <name evidence="2" type="ORF">SNOG_02590</name>
</gene>
<dbReference type="KEGG" id="pno:SNOG_02590"/>
<protein>
    <submittedName>
        <fullName evidence="2">Uncharacterized protein</fullName>
    </submittedName>
</protein>
<dbReference type="RefSeq" id="XP_001793192.1">
    <property type="nucleotide sequence ID" value="XM_001793140.1"/>
</dbReference>
<dbReference type="AlphaFoldDB" id="Q0V074"/>
<feature type="transmembrane region" description="Helical" evidence="1">
    <location>
        <begin position="20"/>
        <end position="38"/>
    </location>
</feature>
<proteinExistence type="predicted"/>
<keyword evidence="1" id="KW-1133">Transmembrane helix</keyword>
<keyword evidence="1" id="KW-0812">Transmembrane</keyword>
<organism evidence="2 3">
    <name type="scientific">Phaeosphaeria nodorum (strain SN15 / ATCC MYA-4574 / FGSC 10173)</name>
    <name type="common">Glume blotch fungus</name>
    <name type="synonym">Parastagonospora nodorum</name>
    <dbReference type="NCBI Taxonomy" id="321614"/>
    <lineage>
        <taxon>Eukaryota</taxon>
        <taxon>Fungi</taxon>
        <taxon>Dikarya</taxon>
        <taxon>Ascomycota</taxon>
        <taxon>Pezizomycotina</taxon>
        <taxon>Dothideomycetes</taxon>
        <taxon>Pleosporomycetidae</taxon>
        <taxon>Pleosporales</taxon>
        <taxon>Pleosporineae</taxon>
        <taxon>Phaeosphaeriaceae</taxon>
        <taxon>Parastagonospora</taxon>
    </lineage>
</organism>
<keyword evidence="1" id="KW-0472">Membrane</keyword>
<evidence type="ECO:0000256" key="1">
    <source>
        <dbReference type="SAM" id="Phobius"/>
    </source>
</evidence>
<dbReference type="GeneID" id="5970049"/>
<evidence type="ECO:0000313" key="2">
    <source>
        <dbReference type="EMBL" id="EAT89321.1"/>
    </source>
</evidence>
<dbReference type="InParanoid" id="Q0V074"/>
<dbReference type="Proteomes" id="UP000001055">
    <property type="component" value="Unassembled WGS sequence"/>
</dbReference>
<accession>Q0V074</accession>
<sequence>MPAALACLTVLQNYDGPNETLGLHPILVLPVIVILATLSQQRHNSRYSAEKLSPTIQILS</sequence>
<name>Q0V074_PHANO</name>
<evidence type="ECO:0000313" key="3">
    <source>
        <dbReference type="Proteomes" id="UP000001055"/>
    </source>
</evidence>
<dbReference type="EMBL" id="CH445328">
    <property type="protein sequence ID" value="EAT89321.1"/>
    <property type="molecule type" value="Genomic_DNA"/>
</dbReference>
<reference evidence="3" key="1">
    <citation type="journal article" date="2007" name="Plant Cell">
        <title>Dothideomycete-plant interactions illuminated by genome sequencing and EST analysis of the wheat pathogen Stagonospora nodorum.</title>
        <authorList>
            <person name="Hane J.K."/>
            <person name="Lowe R.G."/>
            <person name="Solomon P.S."/>
            <person name="Tan K.C."/>
            <person name="Schoch C.L."/>
            <person name="Spatafora J.W."/>
            <person name="Crous P.W."/>
            <person name="Kodira C."/>
            <person name="Birren B.W."/>
            <person name="Galagan J.E."/>
            <person name="Torriani S.F."/>
            <person name="McDonald B.A."/>
            <person name="Oliver R.P."/>
        </authorList>
    </citation>
    <scope>NUCLEOTIDE SEQUENCE [LARGE SCALE GENOMIC DNA]</scope>
    <source>
        <strain evidence="3">SN15 / ATCC MYA-4574 / FGSC 10173</strain>
    </source>
</reference>